<name>A0A8J3V1N3_9ACTN</name>
<protein>
    <recommendedName>
        <fullName evidence="3">DUF1963 domain-containing protein</fullName>
    </recommendedName>
</protein>
<evidence type="ECO:0008006" key="3">
    <source>
        <dbReference type="Google" id="ProtNLM"/>
    </source>
</evidence>
<dbReference type="SUPFAM" id="SSF103032">
    <property type="entry name" value="Hypothetical protein YwqG"/>
    <property type="match status" value="1"/>
</dbReference>
<organism evidence="1 2">
    <name type="scientific">Planotetraspora thailandica</name>
    <dbReference type="NCBI Taxonomy" id="487172"/>
    <lineage>
        <taxon>Bacteria</taxon>
        <taxon>Bacillati</taxon>
        <taxon>Actinomycetota</taxon>
        <taxon>Actinomycetes</taxon>
        <taxon>Streptosporangiales</taxon>
        <taxon>Streptosporangiaceae</taxon>
        <taxon>Planotetraspora</taxon>
    </lineage>
</organism>
<dbReference type="InterPro" id="IPR035948">
    <property type="entry name" value="YwqG-like_sf"/>
</dbReference>
<evidence type="ECO:0000313" key="2">
    <source>
        <dbReference type="Proteomes" id="UP000605992"/>
    </source>
</evidence>
<dbReference type="PANTHER" id="PTHR36436">
    <property type="entry name" value="SLL5081 PROTEIN"/>
    <property type="match status" value="1"/>
</dbReference>
<dbReference type="AlphaFoldDB" id="A0A8J3V1N3"/>
<comment type="caution">
    <text evidence="1">The sequence shown here is derived from an EMBL/GenBank/DDBJ whole genome shotgun (WGS) entry which is preliminary data.</text>
</comment>
<evidence type="ECO:0000313" key="1">
    <source>
        <dbReference type="EMBL" id="GII55652.1"/>
    </source>
</evidence>
<dbReference type="EMBL" id="BOOR01000028">
    <property type="protein sequence ID" value="GII55652.1"/>
    <property type="molecule type" value="Genomic_DNA"/>
</dbReference>
<dbReference type="PANTHER" id="PTHR36436:SF6">
    <property type="entry name" value="SLL5081 PROTEIN"/>
    <property type="match status" value="1"/>
</dbReference>
<proteinExistence type="predicted"/>
<dbReference type="Proteomes" id="UP000605992">
    <property type="component" value="Unassembled WGS sequence"/>
</dbReference>
<dbReference type="Gene3D" id="2.30.320.10">
    <property type="entry name" value="YwqG-like"/>
    <property type="match status" value="1"/>
</dbReference>
<keyword evidence="2" id="KW-1185">Reference proteome</keyword>
<dbReference type="Pfam" id="PF09234">
    <property type="entry name" value="DUF1963"/>
    <property type="match status" value="1"/>
</dbReference>
<sequence length="283" mass="30208">MTVSAGCGEALAGAARDHLPGDIADVWISLLRPGIRLRHAEEGDQMAGHLGGQPSLPPGVPWPEWEEQGPLAFVACLDCAHLAGVGGLPADGVLSFFYFDGQIDDGDTIVGPWDPGTQAGARVLYVPAGVETSPREAPTGIEPYPRVPLRADLVVTAPPPTHPVVLAAFQADFGTIADHPVSARAFRQALPSSGDIGHRVAGYAAPVQNDVEYEIATTVLGDVEWHDPALQEEAAGWVLLAQFDTDDRAGMMWGDVGALYWLIRLDDLAARRFDRAVFTWQCC</sequence>
<reference evidence="1" key="1">
    <citation type="submission" date="2021-01" db="EMBL/GenBank/DDBJ databases">
        <title>Whole genome shotgun sequence of Planotetraspora thailandica NBRC 104271.</title>
        <authorList>
            <person name="Komaki H."/>
            <person name="Tamura T."/>
        </authorList>
    </citation>
    <scope>NUCLEOTIDE SEQUENCE</scope>
    <source>
        <strain evidence="1">NBRC 104271</strain>
    </source>
</reference>
<gene>
    <name evidence="1" type="ORF">Pth03_40410</name>
</gene>
<dbReference type="InterPro" id="IPR015315">
    <property type="entry name" value="DUF1963"/>
</dbReference>
<dbReference type="RefSeq" id="WP_203945845.1">
    <property type="nucleotide sequence ID" value="NZ_BOOR01000028.1"/>
</dbReference>
<accession>A0A8J3V1N3</accession>